<dbReference type="Proteomes" id="UP001055115">
    <property type="component" value="Unassembled WGS sequence"/>
</dbReference>
<keyword evidence="2" id="KW-1185">Reference proteome</keyword>
<proteinExistence type="predicted"/>
<evidence type="ECO:0000313" key="2">
    <source>
        <dbReference type="Proteomes" id="UP001055115"/>
    </source>
</evidence>
<name>A0AA37ULD5_9PEZI</name>
<dbReference type="GeneID" id="73333617"/>
<accession>A0AA37ULD5</accession>
<gene>
    <name evidence="1" type="ORF">ColSpa_12815</name>
</gene>
<organism evidence="1 2">
    <name type="scientific">Colletotrichum spaethianum</name>
    <dbReference type="NCBI Taxonomy" id="700344"/>
    <lineage>
        <taxon>Eukaryota</taxon>
        <taxon>Fungi</taxon>
        <taxon>Dikarya</taxon>
        <taxon>Ascomycota</taxon>
        <taxon>Pezizomycotina</taxon>
        <taxon>Sordariomycetes</taxon>
        <taxon>Hypocreomycetidae</taxon>
        <taxon>Glomerellales</taxon>
        <taxon>Glomerellaceae</taxon>
        <taxon>Colletotrichum</taxon>
        <taxon>Colletotrichum spaethianum species complex</taxon>
    </lineage>
</organism>
<evidence type="ECO:0000313" key="1">
    <source>
        <dbReference type="EMBL" id="GKT52634.1"/>
    </source>
</evidence>
<reference evidence="1 2" key="1">
    <citation type="submission" date="2022-03" db="EMBL/GenBank/DDBJ databases">
        <title>Genome data of Colletotrichum spp.</title>
        <authorList>
            <person name="Utami Y.D."/>
            <person name="Hiruma K."/>
        </authorList>
    </citation>
    <scope>NUCLEOTIDE SEQUENCE [LARGE SCALE GENOMIC DNA]</scope>
    <source>
        <strain evidence="1 2">MAFF 239500</strain>
    </source>
</reference>
<sequence length="78" mass="8535">MSTDAGPGSKQGVMLDVEHSEKLAQEETVVTGDYSGAEEKTDPVEIALVRKLDPSLNIGNSSTEMLYHKLDLTLWKKT</sequence>
<dbReference type="RefSeq" id="XP_049134984.1">
    <property type="nucleotide sequence ID" value="XM_049279027.1"/>
</dbReference>
<comment type="caution">
    <text evidence="1">The sequence shown here is derived from an EMBL/GenBank/DDBJ whole genome shotgun (WGS) entry which is preliminary data.</text>
</comment>
<dbReference type="AlphaFoldDB" id="A0AA37ULD5"/>
<protein>
    <submittedName>
        <fullName evidence="1">Uncharacterized protein</fullName>
    </submittedName>
</protein>
<dbReference type="EMBL" id="BQXU01000075">
    <property type="protein sequence ID" value="GKT52634.1"/>
    <property type="molecule type" value="Genomic_DNA"/>
</dbReference>